<accession>A0A3L6R8N3</accession>
<dbReference type="Proteomes" id="UP000275267">
    <property type="component" value="Unassembled WGS sequence"/>
</dbReference>
<evidence type="ECO:0000313" key="3">
    <source>
        <dbReference type="Proteomes" id="UP000275267"/>
    </source>
</evidence>
<evidence type="ECO:0000313" key="2">
    <source>
        <dbReference type="EMBL" id="RLM99199.1"/>
    </source>
</evidence>
<sequence length="148" mass="15344">MRSSRKRGQQATVGELNGFGFLNGSGHIPGAHVRSVSVADFPPAVAELATVRFRALPVSPRPTDLVAGDGFRSGRFNRHAVPPASPGPVAASRARDAPSVSAPMAASRGHGGRRVAAPWGWGRRGAGEDAEAARQGCGAGGRRFTQLR</sequence>
<evidence type="ECO:0000256" key="1">
    <source>
        <dbReference type="SAM" id="MobiDB-lite"/>
    </source>
</evidence>
<dbReference type="EMBL" id="PQIB02000009">
    <property type="protein sequence ID" value="RLM99199.1"/>
    <property type="molecule type" value="Genomic_DNA"/>
</dbReference>
<name>A0A3L6R8N3_PANMI</name>
<gene>
    <name evidence="2" type="ORF">C2845_PM06G08550</name>
</gene>
<proteinExistence type="predicted"/>
<organism evidence="2 3">
    <name type="scientific">Panicum miliaceum</name>
    <name type="common">Proso millet</name>
    <name type="synonym">Broomcorn millet</name>
    <dbReference type="NCBI Taxonomy" id="4540"/>
    <lineage>
        <taxon>Eukaryota</taxon>
        <taxon>Viridiplantae</taxon>
        <taxon>Streptophyta</taxon>
        <taxon>Embryophyta</taxon>
        <taxon>Tracheophyta</taxon>
        <taxon>Spermatophyta</taxon>
        <taxon>Magnoliopsida</taxon>
        <taxon>Liliopsida</taxon>
        <taxon>Poales</taxon>
        <taxon>Poaceae</taxon>
        <taxon>PACMAD clade</taxon>
        <taxon>Panicoideae</taxon>
        <taxon>Panicodae</taxon>
        <taxon>Paniceae</taxon>
        <taxon>Panicinae</taxon>
        <taxon>Panicum</taxon>
        <taxon>Panicum sect. Panicum</taxon>
    </lineage>
</organism>
<feature type="region of interest" description="Disordered" evidence="1">
    <location>
        <begin position="69"/>
        <end position="148"/>
    </location>
</feature>
<dbReference type="AlphaFoldDB" id="A0A3L6R8N3"/>
<comment type="caution">
    <text evidence="2">The sequence shown here is derived from an EMBL/GenBank/DDBJ whole genome shotgun (WGS) entry which is preliminary data.</text>
</comment>
<keyword evidence="3" id="KW-1185">Reference proteome</keyword>
<reference evidence="3" key="1">
    <citation type="journal article" date="2019" name="Nat. Commun.">
        <title>The genome of broomcorn millet.</title>
        <authorList>
            <person name="Zou C."/>
            <person name="Miki D."/>
            <person name="Li D."/>
            <person name="Tang Q."/>
            <person name="Xiao L."/>
            <person name="Rajput S."/>
            <person name="Deng P."/>
            <person name="Jia W."/>
            <person name="Huang R."/>
            <person name="Zhang M."/>
            <person name="Sun Y."/>
            <person name="Hu J."/>
            <person name="Fu X."/>
            <person name="Schnable P.S."/>
            <person name="Li F."/>
            <person name="Zhang H."/>
            <person name="Feng B."/>
            <person name="Zhu X."/>
            <person name="Liu R."/>
            <person name="Schnable J.C."/>
            <person name="Zhu J.-K."/>
            <person name="Zhang H."/>
        </authorList>
    </citation>
    <scope>NUCLEOTIDE SEQUENCE [LARGE SCALE GENOMIC DNA]</scope>
</reference>
<protein>
    <submittedName>
        <fullName evidence="2">Uncharacterized protein</fullName>
    </submittedName>
</protein>